<feature type="binding site" evidence="8">
    <location>
        <position position="15"/>
    </location>
    <ligand>
        <name>tRNA</name>
        <dbReference type="ChEBI" id="CHEBI:17843"/>
    </ligand>
</feature>
<sequence length="189" mass="20817">MTKMIVGLGNPGDKYAHTKHNIGFNVLDVMASRLNLTFKRDKTFIADIASTFSNGEKIILVKPVTFMNESGKSVKPLLAYNGLTADDLIVIYDDLDMMVGKLRLRQKGSAGGHNGIKSIITHLGSQEFKRIKIGIGRPKHGMSVVNHVLGQFDQEDKADAELGILRAADAIEAFIENNDFNQTGNQFNR</sequence>
<dbReference type="Pfam" id="PF01195">
    <property type="entry name" value="Pept_tRNA_hydro"/>
    <property type="match status" value="1"/>
</dbReference>
<dbReference type="Proteomes" id="UP000185655">
    <property type="component" value="Unassembled WGS sequence"/>
</dbReference>
<keyword evidence="4 8" id="KW-0694">RNA-binding</keyword>
<feature type="binding site" evidence="8">
    <location>
        <position position="114"/>
    </location>
    <ligand>
        <name>tRNA</name>
        <dbReference type="ChEBI" id="CHEBI:17843"/>
    </ligand>
</feature>
<dbReference type="HAMAP" id="MF_00083">
    <property type="entry name" value="Pept_tRNA_hydro_bact"/>
    <property type="match status" value="1"/>
</dbReference>
<dbReference type="GO" id="GO:0004045">
    <property type="term" value="F:peptidyl-tRNA hydrolase activity"/>
    <property type="evidence" value="ECO:0007669"/>
    <property type="project" value="UniProtKB-UniRule"/>
</dbReference>
<dbReference type="STRING" id="1122154.SAMN02746068_01647"/>
<dbReference type="SUPFAM" id="SSF53178">
    <property type="entry name" value="Peptidyl-tRNA hydrolase-like"/>
    <property type="match status" value="1"/>
</dbReference>
<comment type="subunit">
    <text evidence="8">Monomer.</text>
</comment>
<organism evidence="12 13">
    <name type="scientific">Pseudolactococcus chungangensis CAU 28 = DSM 22330</name>
    <dbReference type="NCBI Taxonomy" id="1122154"/>
    <lineage>
        <taxon>Bacteria</taxon>
        <taxon>Bacillati</taxon>
        <taxon>Bacillota</taxon>
        <taxon>Bacilli</taxon>
        <taxon>Lactobacillales</taxon>
        <taxon>Streptococcaceae</taxon>
        <taxon>Pseudolactococcus</taxon>
    </lineage>
</organism>
<protein>
    <recommendedName>
        <fullName evidence="7 8">Peptidyl-tRNA hydrolase</fullName>
        <shortName evidence="8">Pth</shortName>
        <ecNumber evidence="1 8">3.1.1.29</ecNumber>
    </recommendedName>
</protein>
<comment type="similarity">
    <text evidence="5 8 10">Belongs to the PTH family.</text>
</comment>
<dbReference type="PROSITE" id="PS01195">
    <property type="entry name" value="PEPT_TRNA_HYDROL_1"/>
    <property type="match status" value="1"/>
</dbReference>
<dbReference type="OrthoDB" id="9800507at2"/>
<evidence type="ECO:0000256" key="6">
    <source>
        <dbReference type="ARBA" id="ARBA00048707"/>
    </source>
</evidence>
<evidence type="ECO:0000256" key="10">
    <source>
        <dbReference type="RuleBase" id="RU004320"/>
    </source>
</evidence>
<feature type="binding site" evidence="8">
    <location>
        <position position="66"/>
    </location>
    <ligand>
        <name>tRNA</name>
        <dbReference type="ChEBI" id="CHEBI:17843"/>
    </ligand>
</feature>
<dbReference type="NCBIfam" id="TIGR00447">
    <property type="entry name" value="pth"/>
    <property type="match status" value="1"/>
</dbReference>
<comment type="catalytic activity">
    <reaction evidence="6 8 9">
        <text>an N-acyl-L-alpha-aminoacyl-tRNA + H2O = an N-acyl-L-amino acid + a tRNA + H(+)</text>
        <dbReference type="Rhea" id="RHEA:54448"/>
        <dbReference type="Rhea" id="RHEA-COMP:10123"/>
        <dbReference type="Rhea" id="RHEA-COMP:13883"/>
        <dbReference type="ChEBI" id="CHEBI:15377"/>
        <dbReference type="ChEBI" id="CHEBI:15378"/>
        <dbReference type="ChEBI" id="CHEBI:59874"/>
        <dbReference type="ChEBI" id="CHEBI:78442"/>
        <dbReference type="ChEBI" id="CHEBI:138191"/>
        <dbReference type="EC" id="3.1.1.29"/>
    </reaction>
</comment>
<evidence type="ECO:0000313" key="14">
    <source>
        <dbReference type="Proteomes" id="UP000218979"/>
    </source>
</evidence>
<dbReference type="GO" id="GO:0000049">
    <property type="term" value="F:tRNA binding"/>
    <property type="evidence" value="ECO:0007669"/>
    <property type="project" value="UniProtKB-UniRule"/>
</dbReference>
<dbReference type="Gene3D" id="3.40.50.1470">
    <property type="entry name" value="Peptidyl-tRNA hydrolase"/>
    <property type="match status" value="1"/>
</dbReference>
<evidence type="ECO:0000256" key="3">
    <source>
        <dbReference type="ARBA" id="ARBA00022801"/>
    </source>
</evidence>
<dbReference type="GO" id="GO:0005737">
    <property type="term" value="C:cytoplasm"/>
    <property type="evidence" value="ECO:0007669"/>
    <property type="project" value="UniProtKB-SubCell"/>
</dbReference>
<dbReference type="CDD" id="cd00462">
    <property type="entry name" value="PTH"/>
    <property type="match status" value="1"/>
</dbReference>
<dbReference type="EMBL" id="JXJT01000010">
    <property type="protein sequence ID" value="PCS03272.1"/>
    <property type="molecule type" value="Genomic_DNA"/>
</dbReference>
<keyword evidence="3 8" id="KW-0378">Hydrolase</keyword>
<feature type="site" description="Discriminates between blocked and unblocked aminoacyl-tRNA" evidence="8">
    <location>
        <position position="10"/>
    </location>
</feature>
<dbReference type="InterPro" id="IPR001328">
    <property type="entry name" value="Pept_tRNA_hydro"/>
</dbReference>
<dbReference type="EC" id="3.1.1.29" evidence="1 8"/>
<dbReference type="FunFam" id="3.40.50.1470:FF:000001">
    <property type="entry name" value="Peptidyl-tRNA hydrolase"/>
    <property type="match status" value="1"/>
</dbReference>
<keyword evidence="2 8" id="KW-0820">tRNA-binding</keyword>
<name>A0A1K2HFY5_9LACT</name>
<accession>A0A1K2HFY5</accession>
<evidence type="ECO:0000256" key="9">
    <source>
        <dbReference type="RuleBase" id="RU000673"/>
    </source>
</evidence>
<evidence type="ECO:0000256" key="2">
    <source>
        <dbReference type="ARBA" id="ARBA00022555"/>
    </source>
</evidence>
<dbReference type="InterPro" id="IPR018171">
    <property type="entry name" value="Pept_tRNA_hydro_CS"/>
</dbReference>
<evidence type="ECO:0000256" key="8">
    <source>
        <dbReference type="HAMAP-Rule" id="MF_00083"/>
    </source>
</evidence>
<dbReference type="Proteomes" id="UP000218979">
    <property type="component" value="Unassembled WGS sequence"/>
</dbReference>
<gene>
    <name evidence="8" type="primary">pth</name>
    <name evidence="11" type="ORF">RR45_GL000294</name>
    <name evidence="12" type="ORF">SAMN02746068_01647</name>
</gene>
<dbReference type="PANTHER" id="PTHR17224:SF1">
    <property type="entry name" value="PEPTIDYL-TRNA HYDROLASE"/>
    <property type="match status" value="1"/>
</dbReference>
<feature type="binding site" evidence="8">
    <location>
        <position position="68"/>
    </location>
    <ligand>
        <name>tRNA</name>
        <dbReference type="ChEBI" id="CHEBI:17843"/>
    </ligand>
</feature>
<keyword evidence="14" id="KW-1185">Reference proteome</keyword>
<comment type="subcellular location">
    <subcellularLocation>
        <location evidence="8">Cytoplasm</location>
    </subcellularLocation>
</comment>
<reference evidence="11 14" key="1">
    <citation type="submission" date="2014-12" db="EMBL/GenBank/DDBJ databases">
        <title>Draft genome sequences of 10 type strains of Lactococcus.</title>
        <authorList>
            <person name="Sun Z."/>
            <person name="Zhong Z."/>
            <person name="Liu W."/>
            <person name="Zhang W."/>
            <person name="Zhang H."/>
        </authorList>
    </citation>
    <scope>NUCLEOTIDE SEQUENCE [LARGE SCALE GENOMIC DNA]</scope>
    <source>
        <strain evidence="11 14">DSM 22330</strain>
    </source>
</reference>
<dbReference type="GO" id="GO:0072344">
    <property type="term" value="P:rescue of stalled ribosome"/>
    <property type="evidence" value="ECO:0007669"/>
    <property type="project" value="UniProtKB-UniRule"/>
</dbReference>
<keyword evidence="8" id="KW-0963">Cytoplasm</keyword>
<dbReference type="PROSITE" id="PS01196">
    <property type="entry name" value="PEPT_TRNA_HYDROL_2"/>
    <property type="match status" value="1"/>
</dbReference>
<evidence type="ECO:0000256" key="1">
    <source>
        <dbReference type="ARBA" id="ARBA00013260"/>
    </source>
</evidence>
<evidence type="ECO:0000313" key="13">
    <source>
        <dbReference type="Proteomes" id="UP000185655"/>
    </source>
</evidence>
<feature type="site" description="Stabilizes the basic form of H active site to accept a proton" evidence="8">
    <location>
        <position position="93"/>
    </location>
</feature>
<evidence type="ECO:0000256" key="5">
    <source>
        <dbReference type="ARBA" id="ARBA00038063"/>
    </source>
</evidence>
<dbReference type="InterPro" id="IPR036416">
    <property type="entry name" value="Pept_tRNA_hydro_sf"/>
</dbReference>
<proteinExistence type="inferred from homology"/>
<dbReference type="PANTHER" id="PTHR17224">
    <property type="entry name" value="PEPTIDYL-TRNA HYDROLASE"/>
    <property type="match status" value="1"/>
</dbReference>
<feature type="active site" description="Proton acceptor" evidence="8">
    <location>
        <position position="20"/>
    </location>
</feature>
<dbReference type="RefSeq" id="WP_031366786.1">
    <property type="nucleotide sequence ID" value="NZ_FPKS01000010.1"/>
</dbReference>
<dbReference type="AlphaFoldDB" id="A0A1K2HFY5"/>
<reference evidence="12 13" key="2">
    <citation type="submission" date="2016-11" db="EMBL/GenBank/DDBJ databases">
        <authorList>
            <person name="Jaros S."/>
            <person name="Januszkiewicz K."/>
            <person name="Wedrychowicz H."/>
        </authorList>
    </citation>
    <scope>NUCLEOTIDE SEQUENCE [LARGE SCALE GENOMIC DNA]</scope>
    <source>
        <strain evidence="12 13">DSM 22330</strain>
    </source>
</reference>
<comment type="function">
    <text evidence="8">Catalyzes the release of premature peptidyl moieties from peptidyl-tRNA molecules trapped in stalled 50S ribosomal subunits, and thus maintains levels of free tRNAs and 50S ribosomes.</text>
</comment>
<dbReference type="EMBL" id="FPKS01000010">
    <property type="protein sequence ID" value="SFZ75597.1"/>
    <property type="molecule type" value="Genomic_DNA"/>
</dbReference>
<evidence type="ECO:0000256" key="7">
    <source>
        <dbReference type="ARBA" id="ARBA00050038"/>
    </source>
</evidence>
<dbReference type="GO" id="GO:0006515">
    <property type="term" value="P:protein quality control for misfolded or incompletely synthesized proteins"/>
    <property type="evidence" value="ECO:0007669"/>
    <property type="project" value="UniProtKB-UniRule"/>
</dbReference>
<comment type="function">
    <text evidence="8">Hydrolyzes ribosome-free peptidyl-tRNAs (with 1 or more amino acids incorporated), which drop off the ribosome during protein synthesis, or as a result of ribosome stalling.</text>
</comment>
<evidence type="ECO:0000313" key="12">
    <source>
        <dbReference type="EMBL" id="SFZ75597.1"/>
    </source>
</evidence>
<evidence type="ECO:0000256" key="4">
    <source>
        <dbReference type="ARBA" id="ARBA00022884"/>
    </source>
</evidence>
<evidence type="ECO:0000313" key="11">
    <source>
        <dbReference type="EMBL" id="PCS03272.1"/>
    </source>
</evidence>